<organism evidence="1 2">
    <name type="scientific">Actinospica durhamensis</name>
    <dbReference type="NCBI Taxonomy" id="1508375"/>
    <lineage>
        <taxon>Bacteria</taxon>
        <taxon>Bacillati</taxon>
        <taxon>Actinomycetota</taxon>
        <taxon>Actinomycetes</taxon>
        <taxon>Catenulisporales</taxon>
        <taxon>Actinospicaceae</taxon>
        <taxon>Actinospica</taxon>
    </lineage>
</organism>
<gene>
    <name evidence="1" type="ORF">KDL01_28570</name>
</gene>
<name>A0A941IVI5_9ACTN</name>
<comment type="caution">
    <text evidence="1">The sequence shown here is derived from an EMBL/GenBank/DDBJ whole genome shotgun (WGS) entry which is preliminary data.</text>
</comment>
<dbReference type="EMBL" id="JAGSOG010000192">
    <property type="protein sequence ID" value="MBR7837266.1"/>
    <property type="molecule type" value="Genomic_DNA"/>
</dbReference>
<sequence>MDLELISFLRARLDADEHNVVAVQALAPTGVDVLLDSTVPMLDGMRAVVEAYARAVGRESGGVDGHDVFTLGRAAGLEEAVRHLASIYHGEPGFQARWRPGQRPEGSGT</sequence>
<protein>
    <submittedName>
        <fullName evidence="1">Uncharacterized protein</fullName>
    </submittedName>
</protein>
<reference evidence="1" key="1">
    <citation type="submission" date="2021-04" db="EMBL/GenBank/DDBJ databases">
        <title>Genome based classification of Actinospica acidithermotolerans sp. nov., an actinobacterium isolated from an Indonesian hot spring.</title>
        <authorList>
            <person name="Kusuma A.B."/>
            <person name="Putra K.E."/>
            <person name="Nafisah S."/>
            <person name="Loh J."/>
            <person name="Nouioui I."/>
            <person name="Goodfellow M."/>
        </authorList>
    </citation>
    <scope>NUCLEOTIDE SEQUENCE</scope>
    <source>
        <strain evidence="1">CSCA 57</strain>
    </source>
</reference>
<accession>A0A941IVI5</accession>
<dbReference type="AlphaFoldDB" id="A0A941IVI5"/>
<proteinExistence type="predicted"/>
<dbReference type="RefSeq" id="WP_212531733.1">
    <property type="nucleotide sequence ID" value="NZ_JAGSOG010000192.1"/>
</dbReference>
<keyword evidence="2" id="KW-1185">Reference proteome</keyword>
<dbReference type="Proteomes" id="UP000675781">
    <property type="component" value="Unassembled WGS sequence"/>
</dbReference>
<evidence type="ECO:0000313" key="1">
    <source>
        <dbReference type="EMBL" id="MBR7837266.1"/>
    </source>
</evidence>
<evidence type="ECO:0000313" key="2">
    <source>
        <dbReference type="Proteomes" id="UP000675781"/>
    </source>
</evidence>